<dbReference type="PANTHER" id="PTHR10819:SF3">
    <property type="entry name" value="PHOSPHOTRIESTERASE-RELATED PROTEIN"/>
    <property type="match status" value="1"/>
</dbReference>
<gene>
    <name evidence="3" type="ORF">METZ01_LOCUS189095</name>
</gene>
<dbReference type="Pfam" id="PF02126">
    <property type="entry name" value="PTE"/>
    <property type="match status" value="1"/>
</dbReference>
<name>A0A382DEY5_9ZZZZ</name>
<protein>
    <recommendedName>
        <fullName evidence="4">Aryldialkylphosphatase</fullName>
    </recommendedName>
</protein>
<keyword evidence="1" id="KW-0479">Metal-binding</keyword>
<organism evidence="3">
    <name type="scientific">marine metagenome</name>
    <dbReference type="NCBI Taxonomy" id="408172"/>
    <lineage>
        <taxon>unclassified sequences</taxon>
        <taxon>metagenomes</taxon>
        <taxon>ecological metagenomes</taxon>
    </lineage>
</organism>
<accession>A0A382DEY5</accession>
<dbReference type="SUPFAM" id="SSF51556">
    <property type="entry name" value="Metallo-dependent hydrolases"/>
    <property type="match status" value="1"/>
</dbReference>
<dbReference type="PANTHER" id="PTHR10819">
    <property type="entry name" value="PHOSPHOTRIESTERASE-RELATED"/>
    <property type="match status" value="1"/>
</dbReference>
<keyword evidence="2" id="KW-0378">Hydrolase</keyword>
<dbReference type="InterPro" id="IPR032466">
    <property type="entry name" value="Metal_Hydrolase"/>
</dbReference>
<dbReference type="GO" id="GO:0008270">
    <property type="term" value="F:zinc ion binding"/>
    <property type="evidence" value="ECO:0007669"/>
    <property type="project" value="InterPro"/>
</dbReference>
<dbReference type="InterPro" id="IPR001559">
    <property type="entry name" value="Phosphotriesterase"/>
</dbReference>
<sequence length="354" mass="39136">VNRNLTGKIQTVLGPIEPELLGVTLTHEHLLVDLNVAHGHPDTASAIEFYQKPVSMETVGRIRHHGASNQDNAQLFDVPTAIDEVMLYKQNGGISLVDATSIGIARDHLGLSRISQATGVNIIMGASYYVADSHPTDMDTWTEEDITAQILLDVTEGVDGTDIRSGVIGEIGCSWPLANNERKVLRASAQAQRMTGAPLLIHPGRDEMSPLEIIEVLSEAGADLSRTIMGHLDRTVFRRETLTEIAQSDCYMEWDLFGTENSYYALNPNIDMPSDAKRMDDIARISSEGYGRKVVVAHDICAKHRLEKYGGHGYYYILNHIVPRMRARGFPNESIDDILVHNPREVLTFAEPAI</sequence>
<reference evidence="3" key="1">
    <citation type="submission" date="2018-05" db="EMBL/GenBank/DDBJ databases">
        <authorList>
            <person name="Lanie J.A."/>
            <person name="Ng W.-L."/>
            <person name="Kazmierczak K.M."/>
            <person name="Andrzejewski T.M."/>
            <person name="Davidsen T.M."/>
            <person name="Wayne K.J."/>
            <person name="Tettelin H."/>
            <person name="Glass J.I."/>
            <person name="Rusch D."/>
            <person name="Podicherti R."/>
            <person name="Tsui H.-C.T."/>
            <person name="Winkler M.E."/>
        </authorList>
    </citation>
    <scope>NUCLEOTIDE SEQUENCE</scope>
</reference>
<dbReference type="InterPro" id="IPR017947">
    <property type="entry name" value="AryldialkylPase_Zn-BS"/>
</dbReference>
<dbReference type="GO" id="GO:0016788">
    <property type="term" value="F:hydrolase activity, acting on ester bonds"/>
    <property type="evidence" value="ECO:0007669"/>
    <property type="project" value="InterPro"/>
</dbReference>
<feature type="non-terminal residue" evidence="3">
    <location>
        <position position="1"/>
    </location>
</feature>
<evidence type="ECO:0000256" key="1">
    <source>
        <dbReference type="ARBA" id="ARBA00022723"/>
    </source>
</evidence>
<dbReference type="AlphaFoldDB" id="A0A382DEY5"/>
<dbReference type="EMBL" id="UINC01038767">
    <property type="protein sequence ID" value="SVB36241.1"/>
    <property type="molecule type" value="Genomic_DNA"/>
</dbReference>
<dbReference type="PROSITE" id="PS01322">
    <property type="entry name" value="PHOSPHOTRIESTERASE_1"/>
    <property type="match status" value="1"/>
</dbReference>
<dbReference type="Gene3D" id="3.20.20.140">
    <property type="entry name" value="Metal-dependent hydrolases"/>
    <property type="match status" value="1"/>
</dbReference>
<proteinExistence type="predicted"/>
<evidence type="ECO:0000313" key="3">
    <source>
        <dbReference type="EMBL" id="SVB36241.1"/>
    </source>
</evidence>
<dbReference type="PROSITE" id="PS51347">
    <property type="entry name" value="PHOSPHOTRIESTERASE_2"/>
    <property type="match status" value="1"/>
</dbReference>
<evidence type="ECO:0008006" key="4">
    <source>
        <dbReference type="Google" id="ProtNLM"/>
    </source>
</evidence>
<evidence type="ECO:0000256" key="2">
    <source>
        <dbReference type="ARBA" id="ARBA00022801"/>
    </source>
</evidence>